<feature type="repeat" description="TPR" evidence="1">
    <location>
        <begin position="132"/>
        <end position="165"/>
    </location>
</feature>
<dbReference type="SMART" id="SM00028">
    <property type="entry name" value="TPR"/>
    <property type="match status" value="10"/>
</dbReference>
<evidence type="ECO:0000256" key="1">
    <source>
        <dbReference type="PROSITE-ProRule" id="PRU00339"/>
    </source>
</evidence>
<dbReference type="Pfam" id="PF13431">
    <property type="entry name" value="TPR_17"/>
    <property type="match status" value="1"/>
</dbReference>
<dbReference type="Proteomes" id="UP000824161">
    <property type="component" value="Unassembled WGS sequence"/>
</dbReference>
<sequence>MFLNPKEDRSDLIARFESMLKEGSPVFFDSSAWEDIIDYYLRNLQYEKAGIAASMALDTYSTSSSLSLACAEAFIYDGNAERARQILDSLAPLCAGDADYLVAQGLYLSYTKQSKQAIECYLAAYPEYDDRLRLDILLGEEYATTGNLSLAAKYLQRAVLANPSDADTIARLAEIYSFGQDDAQAVRFFNRLIDADPYNADAWHNLGIFLSKQEKWDEALRAYQYTLLLDPQRAMAYYDMADVYEQREQYDLVARTLLELLSVRHLEDPYPYLRLGECYQAMDDFDSACEYFLKAVHYDPQLSRGWYGLAAVHFDAGYKKQALDYIRQGMAADRYDIDCLRLAWEIEESLERYDDALTHLQEVIDHPESNAEDYLDLAYFLYQRGRLKESLDTLKTTRTLFPEAHEVFYHLCALYCALDQRERCLEMFERAVRLAPEMIGVLRDNYPNLMRVDETNKKIYLTQK</sequence>
<dbReference type="AlphaFoldDB" id="A0A9D1HAB3"/>
<reference evidence="2" key="2">
    <citation type="journal article" date="2021" name="PeerJ">
        <title>Extensive microbial diversity within the chicken gut microbiome revealed by metagenomics and culture.</title>
        <authorList>
            <person name="Gilroy R."/>
            <person name="Ravi A."/>
            <person name="Getino M."/>
            <person name="Pursley I."/>
            <person name="Horton D.L."/>
            <person name="Alikhan N.F."/>
            <person name="Baker D."/>
            <person name="Gharbi K."/>
            <person name="Hall N."/>
            <person name="Watson M."/>
            <person name="Adriaenssens E.M."/>
            <person name="Foster-Nyarko E."/>
            <person name="Jarju S."/>
            <person name="Secka A."/>
            <person name="Antonio M."/>
            <person name="Oren A."/>
            <person name="Chaudhuri R.R."/>
            <person name="La Ragione R."/>
            <person name="Hildebrand F."/>
            <person name="Pallen M.J."/>
        </authorList>
    </citation>
    <scope>NUCLEOTIDE SEQUENCE</scope>
    <source>
        <strain evidence="2">1383</strain>
    </source>
</reference>
<reference evidence="2" key="1">
    <citation type="submission" date="2020-10" db="EMBL/GenBank/DDBJ databases">
        <authorList>
            <person name="Gilroy R."/>
        </authorList>
    </citation>
    <scope>NUCLEOTIDE SEQUENCE</scope>
    <source>
        <strain evidence="2">1383</strain>
    </source>
</reference>
<gene>
    <name evidence="2" type="ORF">IAC44_00440</name>
</gene>
<organism evidence="2 3">
    <name type="scientific">Candidatus Merdimorpha stercoravium</name>
    <dbReference type="NCBI Taxonomy" id="2840863"/>
    <lineage>
        <taxon>Bacteria</taxon>
        <taxon>Pseudomonadati</taxon>
        <taxon>Bacteroidota</taxon>
        <taxon>Flavobacteriia</taxon>
        <taxon>Flavobacteriales</taxon>
        <taxon>Candidatus Merdimorpha</taxon>
    </lineage>
</organism>
<dbReference type="PANTHER" id="PTHR12558">
    <property type="entry name" value="CELL DIVISION CYCLE 16,23,27"/>
    <property type="match status" value="1"/>
</dbReference>
<accession>A0A9D1HAB3</accession>
<keyword evidence="1" id="KW-0802">TPR repeat</keyword>
<proteinExistence type="predicted"/>
<evidence type="ECO:0000313" key="2">
    <source>
        <dbReference type="EMBL" id="HIT97287.1"/>
    </source>
</evidence>
<dbReference type="InterPro" id="IPR011990">
    <property type="entry name" value="TPR-like_helical_dom_sf"/>
</dbReference>
<dbReference type="PROSITE" id="PS50005">
    <property type="entry name" value="TPR"/>
    <property type="match status" value="5"/>
</dbReference>
<feature type="repeat" description="TPR" evidence="1">
    <location>
        <begin position="200"/>
        <end position="233"/>
    </location>
</feature>
<name>A0A9D1HAB3_9FLAO</name>
<dbReference type="PROSITE" id="PS50293">
    <property type="entry name" value="TPR_REGION"/>
    <property type="match status" value="1"/>
</dbReference>
<feature type="repeat" description="TPR" evidence="1">
    <location>
        <begin position="405"/>
        <end position="438"/>
    </location>
</feature>
<dbReference type="InterPro" id="IPR019734">
    <property type="entry name" value="TPR_rpt"/>
</dbReference>
<dbReference type="SUPFAM" id="SSF48452">
    <property type="entry name" value="TPR-like"/>
    <property type="match status" value="2"/>
</dbReference>
<comment type="caution">
    <text evidence="2">The sequence shown here is derived from an EMBL/GenBank/DDBJ whole genome shotgun (WGS) entry which is preliminary data.</text>
</comment>
<protein>
    <submittedName>
        <fullName evidence="2">Tetratricopeptide repeat protein</fullName>
    </submittedName>
</protein>
<dbReference type="Gene3D" id="1.25.40.10">
    <property type="entry name" value="Tetratricopeptide repeat domain"/>
    <property type="match status" value="2"/>
</dbReference>
<dbReference type="EMBL" id="DVLY01000008">
    <property type="protein sequence ID" value="HIT97287.1"/>
    <property type="molecule type" value="Genomic_DNA"/>
</dbReference>
<feature type="repeat" description="TPR" evidence="1">
    <location>
        <begin position="166"/>
        <end position="199"/>
    </location>
</feature>
<dbReference type="Pfam" id="PF13432">
    <property type="entry name" value="TPR_16"/>
    <property type="match status" value="1"/>
</dbReference>
<evidence type="ECO:0000313" key="3">
    <source>
        <dbReference type="Proteomes" id="UP000824161"/>
    </source>
</evidence>
<dbReference type="PANTHER" id="PTHR12558:SF13">
    <property type="entry name" value="CELL DIVISION CYCLE PROTEIN 27 HOMOLOG"/>
    <property type="match status" value="1"/>
</dbReference>
<feature type="repeat" description="TPR" evidence="1">
    <location>
        <begin position="269"/>
        <end position="302"/>
    </location>
</feature>
<dbReference type="Pfam" id="PF13181">
    <property type="entry name" value="TPR_8"/>
    <property type="match status" value="2"/>
</dbReference>